<dbReference type="AlphaFoldDB" id="A0A9P1NRU8"/>
<proteinExistence type="predicted"/>
<keyword evidence="3" id="KW-1185">Reference proteome</keyword>
<dbReference type="KEGG" id="abs:AZOBR_p430017"/>
<name>A0A9P1NRU8_9PROT</name>
<keyword evidence="2" id="KW-0614">Plasmid</keyword>
<evidence type="ECO:0000256" key="1">
    <source>
        <dbReference type="SAM" id="MobiDB-lite"/>
    </source>
</evidence>
<protein>
    <recommendedName>
        <fullName evidence="4">Bacterial mobilisation domain-containing protein</fullName>
    </recommendedName>
</protein>
<dbReference type="EMBL" id="HE577331">
    <property type="protein sequence ID" value="CCD03238.1"/>
    <property type="molecule type" value="Genomic_DNA"/>
</dbReference>
<organism evidence="2 3">
    <name type="scientific">Azospirillum baldaniorum</name>
    <dbReference type="NCBI Taxonomy" id="1064539"/>
    <lineage>
        <taxon>Bacteria</taxon>
        <taxon>Pseudomonadati</taxon>
        <taxon>Pseudomonadota</taxon>
        <taxon>Alphaproteobacteria</taxon>
        <taxon>Rhodospirillales</taxon>
        <taxon>Azospirillaceae</taxon>
        <taxon>Azospirillum</taxon>
    </lineage>
</organism>
<evidence type="ECO:0000313" key="2">
    <source>
        <dbReference type="EMBL" id="CCD03238.1"/>
    </source>
</evidence>
<gene>
    <name evidence="2" type="ORF">AZOBR_p430017</name>
</gene>
<accession>A0A9P1NRU8</accession>
<evidence type="ECO:0008006" key="4">
    <source>
        <dbReference type="Google" id="ProtNLM"/>
    </source>
</evidence>
<reference evidence="2 3" key="1">
    <citation type="journal article" date="2011" name="PLoS Genet.">
        <title>Azospirillum genomes reveal transition of bacteria from aquatic to terrestrial environments.</title>
        <authorList>
            <person name="Wisniewski-Dye F."/>
            <person name="Borziak K."/>
            <person name="Khalsa-Moyers G."/>
            <person name="Alexandre G."/>
            <person name="Sukharnikov L.O."/>
            <person name="Wuichet K."/>
            <person name="Hurst G.B."/>
            <person name="McDonald W.H."/>
            <person name="Robertson J.S."/>
            <person name="Barbe V."/>
            <person name="Calteau A."/>
            <person name="Rouy Z."/>
            <person name="Mangenot S."/>
            <person name="Prigent-Combaret C."/>
            <person name="Normand P."/>
            <person name="Boyer M."/>
            <person name="Siguier P."/>
            <person name="Dessaux Y."/>
            <person name="Elmerich C."/>
            <person name="Condemine G."/>
            <person name="Krishnen G."/>
            <person name="Kennedy I."/>
            <person name="Paterson A.H."/>
            <person name="Gonzalez V."/>
            <person name="Mavingui P."/>
            <person name="Zhulin I.B."/>
        </authorList>
    </citation>
    <scope>NUCLEOTIDE SEQUENCE [LARGE SCALE GENOMIC DNA]</scope>
    <source>
        <strain evidence="2 3">Sp245</strain>
    </source>
</reference>
<sequence>MPDGPERRLHVVSFRLTDTEAAHVDAAAAAMRTPRSRQDWCRAAALHLAKTKVPAPPPPRRNPARRLPKADTRALAAVLGELGKIGSNVNQIARIANLTKRLPEEAVLRRAAAEIADAACQVRRVLEGIHGD</sequence>
<feature type="region of interest" description="Disordered" evidence="1">
    <location>
        <begin position="50"/>
        <end position="69"/>
    </location>
</feature>
<evidence type="ECO:0000313" key="3">
    <source>
        <dbReference type="Proteomes" id="UP000007319"/>
    </source>
</evidence>
<dbReference type="Pfam" id="PF21983">
    <property type="entry name" value="NikA-like"/>
    <property type="match status" value="1"/>
</dbReference>
<geneLocation type="plasmid" evidence="2 3">
    <name>AZOBR_p4</name>
</geneLocation>
<dbReference type="InterPro" id="IPR053842">
    <property type="entry name" value="NikA-like"/>
</dbReference>
<dbReference type="RefSeq" id="WP_014199740.1">
    <property type="nucleotide sequence ID" value="NC_016596.1"/>
</dbReference>
<dbReference type="Proteomes" id="UP000007319">
    <property type="component" value="Plasmid AZOBR_p4"/>
</dbReference>